<dbReference type="PRINTS" id="PR00038">
    <property type="entry name" value="HTHLUXR"/>
</dbReference>
<dbReference type="Pfam" id="PF01590">
    <property type="entry name" value="GAF"/>
    <property type="match status" value="1"/>
</dbReference>
<evidence type="ECO:0000259" key="4">
    <source>
        <dbReference type="PROSITE" id="PS50043"/>
    </source>
</evidence>
<reference evidence="5 6" key="1">
    <citation type="submission" date="2023-06" db="EMBL/GenBank/DDBJ databases">
        <authorList>
            <person name="Oyuntsetseg B."/>
            <person name="Kim S.B."/>
        </authorList>
    </citation>
    <scope>NUCLEOTIDE SEQUENCE [LARGE SCALE GENOMIC DNA]</scope>
    <source>
        <strain evidence="5 6">2-15</strain>
    </source>
</reference>
<dbReference type="Gene3D" id="1.10.10.10">
    <property type="entry name" value="Winged helix-like DNA-binding domain superfamily/Winged helix DNA-binding domain"/>
    <property type="match status" value="1"/>
</dbReference>
<dbReference type="SUPFAM" id="SSF55781">
    <property type="entry name" value="GAF domain-like"/>
    <property type="match status" value="1"/>
</dbReference>
<dbReference type="PANTHER" id="PTHR44688">
    <property type="entry name" value="DNA-BINDING TRANSCRIPTIONAL ACTIVATOR DEVR_DOSR"/>
    <property type="match status" value="1"/>
</dbReference>
<proteinExistence type="predicted"/>
<evidence type="ECO:0000256" key="3">
    <source>
        <dbReference type="ARBA" id="ARBA00023163"/>
    </source>
</evidence>
<keyword evidence="3" id="KW-0804">Transcription</keyword>
<dbReference type="InterPro" id="IPR029016">
    <property type="entry name" value="GAF-like_dom_sf"/>
</dbReference>
<organism evidence="5 6">
    <name type="scientific">Amycolatopsis carbonis</name>
    <dbReference type="NCBI Taxonomy" id="715471"/>
    <lineage>
        <taxon>Bacteria</taxon>
        <taxon>Bacillati</taxon>
        <taxon>Actinomycetota</taxon>
        <taxon>Actinomycetes</taxon>
        <taxon>Pseudonocardiales</taxon>
        <taxon>Pseudonocardiaceae</taxon>
        <taxon>Amycolatopsis</taxon>
    </lineage>
</organism>
<accession>A0A9Y2IAS4</accession>
<dbReference type="Proteomes" id="UP001236014">
    <property type="component" value="Chromosome"/>
</dbReference>
<dbReference type="InterPro" id="IPR003018">
    <property type="entry name" value="GAF"/>
</dbReference>
<dbReference type="KEGG" id="acab:QRX50_26230"/>
<keyword evidence="6" id="KW-1185">Reference proteome</keyword>
<evidence type="ECO:0000313" key="6">
    <source>
        <dbReference type="Proteomes" id="UP001236014"/>
    </source>
</evidence>
<dbReference type="Gene3D" id="3.30.450.40">
    <property type="match status" value="1"/>
</dbReference>
<dbReference type="SMART" id="SM00421">
    <property type="entry name" value="HTH_LUXR"/>
    <property type="match status" value="1"/>
</dbReference>
<dbReference type="InterPro" id="IPR016032">
    <property type="entry name" value="Sig_transdc_resp-reg_C-effctor"/>
</dbReference>
<dbReference type="AlphaFoldDB" id="A0A9Y2IAS4"/>
<name>A0A9Y2IAS4_9PSEU</name>
<dbReference type="CDD" id="cd06170">
    <property type="entry name" value="LuxR_C_like"/>
    <property type="match status" value="1"/>
</dbReference>
<dbReference type="Pfam" id="PF00196">
    <property type="entry name" value="GerE"/>
    <property type="match status" value="1"/>
</dbReference>
<gene>
    <name evidence="5" type="ORF">QRX50_26230</name>
</gene>
<feature type="domain" description="HTH luxR-type" evidence="4">
    <location>
        <begin position="297"/>
        <end position="362"/>
    </location>
</feature>
<dbReference type="InterPro" id="IPR036388">
    <property type="entry name" value="WH-like_DNA-bd_sf"/>
</dbReference>
<keyword evidence="1" id="KW-0805">Transcription regulation</keyword>
<dbReference type="SUPFAM" id="SSF46894">
    <property type="entry name" value="C-terminal effector domain of the bipartite response regulators"/>
    <property type="match status" value="1"/>
</dbReference>
<keyword evidence="2" id="KW-0238">DNA-binding</keyword>
<sequence length="366" mass="39608">MSEHPRDDRGRALAELLLALQTGLDVREVQSGYLDRVGHLVAAGAYGFSRFGPLGERLTPLTVQTRRAPEGLVPAYNDLGADRDPLLVAAVAAGSPVDNASLMSPQAWGEQSLCGVLGGHGLYHSTVVPLIAQSRVLGALYLARGADEEPFSELDRSAMAVAKQHVEAALHRATRHEELDSRASLLARTLDELDVPVVVTSADGEVLLDSKALRRLHRTHHHAGPRLAELLSRNLRDLARGSQRVAVASGTFTAGRVSRRADDAPADLRLTVKSTVLRRGIGAVVSFAFVQRKDVATPVERSPLSAREREIVAWVAEGLTNRRIAELAVVSENTVRQHLKRIFGKLDVHSRAQLVQAVWQGATDDP</sequence>
<dbReference type="GO" id="GO:0006355">
    <property type="term" value="P:regulation of DNA-templated transcription"/>
    <property type="evidence" value="ECO:0007669"/>
    <property type="project" value="InterPro"/>
</dbReference>
<evidence type="ECO:0000256" key="1">
    <source>
        <dbReference type="ARBA" id="ARBA00023015"/>
    </source>
</evidence>
<dbReference type="InterPro" id="IPR000792">
    <property type="entry name" value="Tscrpt_reg_LuxR_C"/>
</dbReference>
<dbReference type="RefSeq" id="WP_285965825.1">
    <property type="nucleotide sequence ID" value="NZ_CP127294.1"/>
</dbReference>
<evidence type="ECO:0000313" key="5">
    <source>
        <dbReference type="EMBL" id="WIX75048.1"/>
    </source>
</evidence>
<protein>
    <submittedName>
        <fullName evidence="5">LuxR C-terminal-related transcriptional regulator</fullName>
    </submittedName>
</protein>
<dbReference type="EMBL" id="CP127294">
    <property type="protein sequence ID" value="WIX75048.1"/>
    <property type="molecule type" value="Genomic_DNA"/>
</dbReference>
<evidence type="ECO:0000256" key="2">
    <source>
        <dbReference type="ARBA" id="ARBA00023125"/>
    </source>
</evidence>
<dbReference type="PROSITE" id="PS50043">
    <property type="entry name" value="HTH_LUXR_2"/>
    <property type="match status" value="1"/>
</dbReference>
<dbReference type="PANTHER" id="PTHR44688:SF16">
    <property type="entry name" value="DNA-BINDING TRANSCRIPTIONAL ACTIVATOR DEVR_DOSR"/>
    <property type="match status" value="1"/>
</dbReference>
<dbReference type="GO" id="GO:0003677">
    <property type="term" value="F:DNA binding"/>
    <property type="evidence" value="ECO:0007669"/>
    <property type="project" value="UniProtKB-KW"/>
</dbReference>